<gene>
    <name evidence="4" type="ORF">DYI37_19390</name>
</gene>
<dbReference type="GO" id="GO:0010181">
    <property type="term" value="F:FMN binding"/>
    <property type="evidence" value="ECO:0007669"/>
    <property type="project" value="InterPro"/>
</dbReference>
<dbReference type="SMART" id="SM00903">
    <property type="entry name" value="Flavin_Reduct"/>
    <property type="match status" value="1"/>
</dbReference>
<dbReference type="PANTHER" id="PTHR30466:SF11">
    <property type="entry name" value="FLAVIN-DEPENDENT MONOOXYGENASE, REDUCTASE SUBUNIT HSAB"/>
    <property type="match status" value="1"/>
</dbReference>
<dbReference type="GO" id="GO:0042602">
    <property type="term" value="F:riboflavin reductase (NADPH) activity"/>
    <property type="evidence" value="ECO:0007669"/>
    <property type="project" value="TreeGrafter"/>
</dbReference>
<organism evidence="4 5">
    <name type="scientific">Fulvimarina endophytica</name>
    <dbReference type="NCBI Taxonomy" id="2293836"/>
    <lineage>
        <taxon>Bacteria</taxon>
        <taxon>Pseudomonadati</taxon>
        <taxon>Pseudomonadota</taxon>
        <taxon>Alphaproteobacteria</taxon>
        <taxon>Hyphomicrobiales</taxon>
        <taxon>Aurantimonadaceae</taxon>
        <taxon>Fulvimarina</taxon>
    </lineage>
</organism>
<evidence type="ECO:0000313" key="4">
    <source>
        <dbReference type="EMBL" id="RFC61796.1"/>
    </source>
</evidence>
<feature type="domain" description="Flavin reductase like" evidence="3">
    <location>
        <begin position="30"/>
        <end position="176"/>
    </location>
</feature>
<reference evidence="4 5" key="1">
    <citation type="submission" date="2018-08" db="EMBL/GenBank/DDBJ databases">
        <title>Fulvimarina sp. 85, whole genome shotgun sequence.</title>
        <authorList>
            <person name="Tuo L."/>
        </authorList>
    </citation>
    <scope>NUCLEOTIDE SEQUENCE [LARGE SCALE GENOMIC DNA]</scope>
    <source>
        <strain evidence="4 5">85</strain>
    </source>
</reference>
<protein>
    <submittedName>
        <fullName evidence="4">Flavin reductase</fullName>
    </submittedName>
</protein>
<dbReference type="InterPro" id="IPR002563">
    <property type="entry name" value="Flavin_Rdtase-like_dom"/>
</dbReference>
<dbReference type="Pfam" id="PF01613">
    <property type="entry name" value="Flavin_Reduct"/>
    <property type="match status" value="1"/>
</dbReference>
<comment type="caution">
    <text evidence="4">The sequence shown here is derived from an EMBL/GenBank/DDBJ whole genome shotgun (WGS) entry which is preliminary data.</text>
</comment>
<accession>A0A371WXY7</accession>
<evidence type="ECO:0000313" key="5">
    <source>
        <dbReference type="Proteomes" id="UP000264310"/>
    </source>
</evidence>
<name>A0A371WXY7_9HYPH</name>
<keyword evidence="2" id="KW-0560">Oxidoreductase</keyword>
<dbReference type="PANTHER" id="PTHR30466">
    <property type="entry name" value="FLAVIN REDUCTASE"/>
    <property type="match status" value="1"/>
</dbReference>
<evidence type="ECO:0000256" key="1">
    <source>
        <dbReference type="ARBA" id="ARBA00008898"/>
    </source>
</evidence>
<dbReference type="SUPFAM" id="SSF50475">
    <property type="entry name" value="FMN-binding split barrel"/>
    <property type="match status" value="1"/>
</dbReference>
<dbReference type="Gene3D" id="2.30.110.10">
    <property type="entry name" value="Electron Transport, Fmn-binding Protein, Chain A"/>
    <property type="match status" value="1"/>
</dbReference>
<sequence length="178" mass="19085">MTVSLPSIPDFDRHSAPWVADRPRGLRVAMRSLVGGVCVITAGMGDQRTGATVTSAYSFSTDPETMAVSINLGSSVWRAIRRHGHFCVNILNADQKPIAERFSGFGGLKGVERYEGATWHRMATGAPALEGALASIDCEVEEAIERHSHAFILGSVRAIREGEGTGLAYANGRYGHLS</sequence>
<keyword evidence="5" id="KW-1185">Reference proteome</keyword>
<comment type="similarity">
    <text evidence="1">Belongs to the non-flavoprotein flavin reductase family.</text>
</comment>
<evidence type="ECO:0000259" key="3">
    <source>
        <dbReference type="SMART" id="SM00903"/>
    </source>
</evidence>
<dbReference type="Proteomes" id="UP000264310">
    <property type="component" value="Unassembled WGS sequence"/>
</dbReference>
<dbReference type="EMBL" id="QURL01000015">
    <property type="protein sequence ID" value="RFC61796.1"/>
    <property type="molecule type" value="Genomic_DNA"/>
</dbReference>
<evidence type="ECO:0000256" key="2">
    <source>
        <dbReference type="ARBA" id="ARBA00023002"/>
    </source>
</evidence>
<dbReference type="InterPro" id="IPR050268">
    <property type="entry name" value="NADH-dep_flavin_reductase"/>
</dbReference>
<dbReference type="AlphaFoldDB" id="A0A371WXY7"/>
<proteinExistence type="inferred from homology"/>
<dbReference type="OrthoDB" id="9792858at2"/>
<dbReference type="InterPro" id="IPR012349">
    <property type="entry name" value="Split_barrel_FMN-bd"/>
</dbReference>